<gene>
    <name evidence="2" type="ORF">BWI95_22325</name>
</gene>
<keyword evidence="1" id="KW-1133">Transmembrane helix</keyword>
<evidence type="ECO:0000256" key="1">
    <source>
        <dbReference type="SAM" id="Phobius"/>
    </source>
</evidence>
<dbReference type="RefSeq" id="WP_076770385.1">
    <property type="nucleotide sequence ID" value="NZ_CP019446.1"/>
</dbReference>
<geneLocation type="plasmid" evidence="2 3">
    <name>p888-76-1</name>
</geneLocation>
<keyword evidence="3" id="KW-1185">Reference proteome</keyword>
<keyword evidence="2" id="KW-0614">Plasmid</keyword>
<protein>
    <submittedName>
        <fullName evidence="2">Uncharacterized protein</fullName>
    </submittedName>
</protein>
<feature type="transmembrane region" description="Helical" evidence="1">
    <location>
        <begin position="30"/>
        <end position="46"/>
    </location>
</feature>
<reference evidence="2 3" key="1">
    <citation type="submission" date="2017-01" db="EMBL/GenBank/DDBJ databases">
        <authorList>
            <person name="Cao J.-M."/>
        </authorList>
    </citation>
    <scope>NUCLEOTIDE SEQUENCE [LARGE SCALE GENOMIC DNA]</scope>
    <source>
        <strain evidence="2 3">888-76</strain>
        <plasmid evidence="2 3">p888-76-1</plasmid>
    </source>
</reference>
<evidence type="ECO:0000313" key="3">
    <source>
        <dbReference type="Proteomes" id="UP000187148"/>
    </source>
</evidence>
<proteinExistence type="predicted"/>
<keyword evidence="1" id="KW-0812">Transmembrane</keyword>
<name>A0A830ZES0_9ENTR</name>
<dbReference type="AlphaFoldDB" id="A0A830ZES0"/>
<organism evidence="2 3">
    <name type="scientific">Kosakonia cowanii JCM 10956 = DSM 18146</name>
    <dbReference type="NCBI Taxonomy" id="1300165"/>
    <lineage>
        <taxon>Bacteria</taxon>
        <taxon>Pseudomonadati</taxon>
        <taxon>Pseudomonadota</taxon>
        <taxon>Gammaproteobacteria</taxon>
        <taxon>Enterobacterales</taxon>
        <taxon>Enterobacteriaceae</taxon>
        <taxon>Kosakonia</taxon>
    </lineage>
</organism>
<sequence length="146" mass="17090">MNDDYNITILRKTGSDIQKWERNAFTPRQVSFYVVLFVIVMAVAAGNEHIPVLLGMVIGAATGVMFLIPGWRNDNWPRAIRRRLSHYRPRNKAAWQHFQETIERKWRMDPVDLRTWYESECMTVFHPEKTTPQTQANTPDKATVKT</sequence>
<dbReference type="EMBL" id="CP019446">
    <property type="protein sequence ID" value="APZ07789.1"/>
    <property type="molecule type" value="Genomic_DNA"/>
</dbReference>
<evidence type="ECO:0000313" key="2">
    <source>
        <dbReference type="EMBL" id="APZ07789.1"/>
    </source>
</evidence>
<feature type="transmembrane region" description="Helical" evidence="1">
    <location>
        <begin position="52"/>
        <end position="71"/>
    </location>
</feature>
<keyword evidence="1" id="KW-0472">Membrane</keyword>
<dbReference type="KEGG" id="kco:BWI95_22325"/>
<dbReference type="Proteomes" id="UP000187148">
    <property type="component" value="Plasmid p888-76-1"/>
</dbReference>
<accession>A0A830ZES0</accession>